<name>A0AAQ4EKC7_AMBAM</name>
<gene>
    <name evidence="3" type="ORF">V5799_031469</name>
</gene>
<evidence type="ECO:0000313" key="3">
    <source>
        <dbReference type="EMBL" id="KAK8775187.1"/>
    </source>
</evidence>
<dbReference type="InterPro" id="IPR000718">
    <property type="entry name" value="Peptidase_M13"/>
</dbReference>
<comment type="caution">
    <text evidence="3">The sequence shown here is derived from an EMBL/GenBank/DDBJ whole genome shotgun (WGS) entry which is preliminary data.</text>
</comment>
<dbReference type="GO" id="GO:0005886">
    <property type="term" value="C:plasma membrane"/>
    <property type="evidence" value="ECO:0007669"/>
    <property type="project" value="TreeGrafter"/>
</dbReference>
<keyword evidence="4" id="KW-1185">Reference proteome</keyword>
<sequence>MEKKKKIALYTTCRRPNHPMSLATPMNRMLPTPLRSRKRSSVDPGPTVMRSSDMVSPMPLGASSAALLRGRQLTAGGRHSMTASLAGDMGLMWRGGEEESTGNAVEMFVGDNWSLLLGLAVWVCSFVLLALVVFLVYPAVPDTQYIAEVIEEGSVEGEKRSDDVAAHKRHSSRLMSDYASTRPLTPMLSNSSSWVPRRATPFLLNVLSLRALSAPFLLGALTRPVPAGEKDAMLHLVQQRLTEPLVKLQRNAVGVPLGALTPLLFHEDFPAAVRFAGLGRAFVDAALRVVGPEGEFYDQKGQRVRSSWWTEKSHESFRNATRCLGLPGSEELWRAALSVRLSWDVFRARRVDDRVGGLKTGLPSEGDADRLFFVAYCFFLCAREERPERPSPRDLCNVPLRNMADFAEVFNCSASSNMALSPRCLGQDRGAAPA</sequence>
<reference evidence="3 4" key="1">
    <citation type="journal article" date="2023" name="Arcadia Sci">
        <title>De novo assembly of a long-read Amblyomma americanum tick genome.</title>
        <authorList>
            <person name="Chou S."/>
            <person name="Poskanzer K.E."/>
            <person name="Rollins M."/>
            <person name="Thuy-Boun P.S."/>
        </authorList>
    </citation>
    <scope>NUCLEOTIDE SEQUENCE [LARGE SCALE GENOMIC DNA]</scope>
    <source>
        <strain evidence="3">F_SG_1</strain>
        <tissue evidence="3">Salivary glands</tissue>
    </source>
</reference>
<dbReference type="InterPro" id="IPR024079">
    <property type="entry name" value="MetalloPept_cat_dom_sf"/>
</dbReference>
<feature type="transmembrane region" description="Helical" evidence="2">
    <location>
        <begin position="113"/>
        <end position="137"/>
    </location>
</feature>
<keyword evidence="2" id="KW-0472">Membrane</keyword>
<dbReference type="PANTHER" id="PTHR11733">
    <property type="entry name" value="ZINC METALLOPROTEASE FAMILY M13 NEPRILYSIN-RELATED"/>
    <property type="match status" value="1"/>
</dbReference>
<organism evidence="3 4">
    <name type="scientific">Amblyomma americanum</name>
    <name type="common">Lone star tick</name>
    <dbReference type="NCBI Taxonomy" id="6943"/>
    <lineage>
        <taxon>Eukaryota</taxon>
        <taxon>Metazoa</taxon>
        <taxon>Ecdysozoa</taxon>
        <taxon>Arthropoda</taxon>
        <taxon>Chelicerata</taxon>
        <taxon>Arachnida</taxon>
        <taxon>Acari</taxon>
        <taxon>Parasitiformes</taxon>
        <taxon>Ixodida</taxon>
        <taxon>Ixodoidea</taxon>
        <taxon>Ixodidae</taxon>
        <taxon>Amblyomminae</taxon>
        <taxon>Amblyomma</taxon>
    </lineage>
</organism>
<evidence type="ECO:0000256" key="1">
    <source>
        <dbReference type="SAM" id="MobiDB-lite"/>
    </source>
</evidence>
<accession>A0AAQ4EKC7</accession>
<dbReference type="PANTHER" id="PTHR11733:SF241">
    <property type="entry name" value="GH26575P-RELATED"/>
    <property type="match status" value="1"/>
</dbReference>
<dbReference type="SUPFAM" id="SSF55486">
    <property type="entry name" value="Metalloproteases ('zincins'), catalytic domain"/>
    <property type="match status" value="1"/>
</dbReference>
<dbReference type="GO" id="GO:0016485">
    <property type="term" value="P:protein processing"/>
    <property type="evidence" value="ECO:0007669"/>
    <property type="project" value="TreeGrafter"/>
</dbReference>
<feature type="region of interest" description="Disordered" evidence="1">
    <location>
        <begin position="16"/>
        <end position="54"/>
    </location>
</feature>
<dbReference type="Proteomes" id="UP001321473">
    <property type="component" value="Unassembled WGS sequence"/>
</dbReference>
<proteinExistence type="predicted"/>
<evidence type="ECO:0000313" key="4">
    <source>
        <dbReference type="Proteomes" id="UP001321473"/>
    </source>
</evidence>
<protein>
    <submittedName>
        <fullName evidence="3">Uncharacterized protein</fullName>
    </submittedName>
</protein>
<dbReference type="EMBL" id="JARKHS020014406">
    <property type="protein sequence ID" value="KAK8775187.1"/>
    <property type="molecule type" value="Genomic_DNA"/>
</dbReference>
<evidence type="ECO:0000256" key="2">
    <source>
        <dbReference type="SAM" id="Phobius"/>
    </source>
</evidence>
<dbReference type="AlphaFoldDB" id="A0AAQ4EKC7"/>
<dbReference type="GO" id="GO:0004222">
    <property type="term" value="F:metalloendopeptidase activity"/>
    <property type="evidence" value="ECO:0007669"/>
    <property type="project" value="InterPro"/>
</dbReference>
<keyword evidence="2" id="KW-0812">Transmembrane</keyword>
<keyword evidence="2" id="KW-1133">Transmembrane helix</keyword>
<dbReference type="Gene3D" id="3.40.390.10">
    <property type="entry name" value="Collagenase (Catalytic Domain)"/>
    <property type="match status" value="2"/>
</dbReference>
<dbReference type="PROSITE" id="PS51885">
    <property type="entry name" value="NEPRILYSIN"/>
    <property type="match status" value="1"/>
</dbReference>